<protein>
    <submittedName>
        <fullName evidence="2">Uncharacterized protein</fullName>
    </submittedName>
</protein>
<reference evidence="2" key="1">
    <citation type="submission" date="2018-11" db="EMBL/GenBank/DDBJ databases">
        <authorList>
            <consortium name="Pathogen Informatics"/>
        </authorList>
    </citation>
    <scope>NUCLEOTIDE SEQUENCE</scope>
</reference>
<organism evidence="2 3">
    <name type="scientific">Protopolystoma xenopodis</name>
    <dbReference type="NCBI Taxonomy" id="117903"/>
    <lineage>
        <taxon>Eukaryota</taxon>
        <taxon>Metazoa</taxon>
        <taxon>Spiralia</taxon>
        <taxon>Lophotrochozoa</taxon>
        <taxon>Platyhelminthes</taxon>
        <taxon>Monogenea</taxon>
        <taxon>Polyopisthocotylea</taxon>
        <taxon>Polystomatidea</taxon>
        <taxon>Polystomatidae</taxon>
        <taxon>Protopolystoma</taxon>
    </lineage>
</organism>
<evidence type="ECO:0000313" key="2">
    <source>
        <dbReference type="EMBL" id="VEL26576.1"/>
    </source>
</evidence>
<dbReference type="AlphaFoldDB" id="A0A3S5AVS5"/>
<proteinExistence type="predicted"/>
<gene>
    <name evidence="2" type="ORF">PXEA_LOCUS20016</name>
</gene>
<dbReference type="EMBL" id="CAAALY010081244">
    <property type="protein sequence ID" value="VEL26576.1"/>
    <property type="molecule type" value="Genomic_DNA"/>
</dbReference>
<feature type="region of interest" description="Disordered" evidence="1">
    <location>
        <begin position="37"/>
        <end position="79"/>
    </location>
</feature>
<evidence type="ECO:0000313" key="3">
    <source>
        <dbReference type="Proteomes" id="UP000784294"/>
    </source>
</evidence>
<dbReference type="Proteomes" id="UP000784294">
    <property type="component" value="Unassembled WGS sequence"/>
</dbReference>
<feature type="compositionally biased region" description="Polar residues" evidence="1">
    <location>
        <begin position="118"/>
        <end position="128"/>
    </location>
</feature>
<feature type="compositionally biased region" description="Pro residues" evidence="1">
    <location>
        <begin position="136"/>
        <end position="148"/>
    </location>
</feature>
<comment type="caution">
    <text evidence="2">The sequence shown here is derived from an EMBL/GenBank/DDBJ whole genome shotgun (WGS) entry which is preliminary data.</text>
</comment>
<accession>A0A3S5AVS5</accession>
<feature type="compositionally biased region" description="Basic residues" evidence="1">
    <location>
        <begin position="62"/>
        <end position="79"/>
    </location>
</feature>
<keyword evidence="3" id="KW-1185">Reference proteome</keyword>
<feature type="region of interest" description="Disordered" evidence="1">
    <location>
        <begin position="118"/>
        <end position="148"/>
    </location>
</feature>
<sequence>MKRQIGYQTTPERRHSLLRAHPSLQVISSLSSSAATFDPGAQLTPAQPVMAPGLPPTPPHRTSWKGKRPPHPVPKRSQRTRLVGWLRKRQLSYCLPSINLSIIPYPRAITCRPDQIINHSSGSASPQANPHACNPLTPPSPRPPLTSP</sequence>
<evidence type="ECO:0000256" key="1">
    <source>
        <dbReference type="SAM" id="MobiDB-lite"/>
    </source>
</evidence>
<name>A0A3S5AVS5_9PLAT</name>